<keyword evidence="3" id="KW-0238">DNA-binding</keyword>
<dbReference type="GO" id="GO:0000976">
    <property type="term" value="F:transcription cis-regulatory region binding"/>
    <property type="evidence" value="ECO:0007669"/>
    <property type="project" value="TreeGrafter"/>
</dbReference>
<evidence type="ECO:0000256" key="2">
    <source>
        <dbReference type="ARBA" id="ARBA00023015"/>
    </source>
</evidence>
<organism evidence="6 7">
    <name type="scientific">Didymella rabiei</name>
    <name type="common">Chickpea ascochyta blight fungus</name>
    <name type="synonym">Mycosphaerella rabiei</name>
    <dbReference type="NCBI Taxonomy" id="5454"/>
    <lineage>
        <taxon>Eukaryota</taxon>
        <taxon>Fungi</taxon>
        <taxon>Dikarya</taxon>
        <taxon>Ascomycota</taxon>
        <taxon>Pezizomycotina</taxon>
        <taxon>Dothideomycetes</taxon>
        <taxon>Pleosporomycetidae</taxon>
        <taxon>Pleosporales</taxon>
        <taxon>Pleosporineae</taxon>
        <taxon>Didymellaceae</taxon>
        <taxon>Ascochyta</taxon>
    </lineage>
</organism>
<reference evidence="6 7" key="1">
    <citation type="journal article" date="2016" name="Sci. Rep.">
        <title>Draft genome sequencing and secretome analysis of fungal phytopathogen Ascochyta rabiei provides insight into the necrotrophic effector repertoire.</title>
        <authorList>
            <person name="Verma S."/>
            <person name="Gazara R.K."/>
            <person name="Nizam S."/>
            <person name="Parween S."/>
            <person name="Chattopadhyay D."/>
            <person name="Verma P.K."/>
        </authorList>
    </citation>
    <scope>NUCLEOTIDE SEQUENCE [LARGE SCALE GENOMIC DNA]</scope>
    <source>
        <strain evidence="6 7">ArDII</strain>
    </source>
</reference>
<protein>
    <recommendedName>
        <fullName evidence="5">HTH tetR-type domain-containing protein</fullName>
    </recommendedName>
</protein>
<evidence type="ECO:0000313" key="7">
    <source>
        <dbReference type="Proteomes" id="UP000076837"/>
    </source>
</evidence>
<dbReference type="Gene3D" id="1.10.357.10">
    <property type="entry name" value="Tetracycline Repressor, domain 2"/>
    <property type="match status" value="1"/>
</dbReference>
<evidence type="ECO:0000259" key="5">
    <source>
        <dbReference type="PROSITE" id="PS50977"/>
    </source>
</evidence>
<dbReference type="PANTHER" id="PTHR30055">
    <property type="entry name" value="HTH-TYPE TRANSCRIPTIONAL REGULATOR RUTR"/>
    <property type="match status" value="1"/>
</dbReference>
<dbReference type="EMBL" id="JYNV01000060">
    <property type="protein sequence ID" value="KZM27638.1"/>
    <property type="molecule type" value="Genomic_DNA"/>
</dbReference>
<dbReference type="InterPro" id="IPR050109">
    <property type="entry name" value="HTH-type_TetR-like_transc_reg"/>
</dbReference>
<dbReference type="PRINTS" id="PR00400">
    <property type="entry name" value="TETREPRESSOR"/>
</dbReference>
<proteinExistence type="predicted"/>
<keyword evidence="4" id="KW-0804">Transcription</keyword>
<dbReference type="SUPFAM" id="SSF48498">
    <property type="entry name" value="Tetracyclin repressor-like, C-terminal domain"/>
    <property type="match status" value="1"/>
</dbReference>
<dbReference type="PRINTS" id="PR00455">
    <property type="entry name" value="HTHTETR"/>
</dbReference>
<comment type="caution">
    <text evidence="6">The sequence shown here is derived from an EMBL/GenBank/DDBJ whole genome shotgun (WGS) entry which is preliminary data.</text>
</comment>
<dbReference type="Pfam" id="PF00440">
    <property type="entry name" value="TetR_N"/>
    <property type="match status" value="1"/>
</dbReference>
<gene>
    <name evidence="6" type="ORF">ST47_g1105</name>
</gene>
<dbReference type="PANTHER" id="PTHR30055:SF151">
    <property type="entry name" value="TRANSCRIPTIONAL REGULATORY PROTEIN"/>
    <property type="match status" value="1"/>
</dbReference>
<dbReference type="GO" id="GO:0046677">
    <property type="term" value="P:response to antibiotic"/>
    <property type="evidence" value="ECO:0007669"/>
    <property type="project" value="InterPro"/>
</dbReference>
<evidence type="ECO:0000256" key="1">
    <source>
        <dbReference type="ARBA" id="ARBA00022491"/>
    </source>
</evidence>
<dbReference type="SUPFAM" id="SSF46689">
    <property type="entry name" value="Homeodomain-like"/>
    <property type="match status" value="1"/>
</dbReference>
<dbReference type="InterPro" id="IPR009057">
    <property type="entry name" value="Homeodomain-like_sf"/>
</dbReference>
<dbReference type="GO" id="GO:0003700">
    <property type="term" value="F:DNA-binding transcription factor activity"/>
    <property type="evidence" value="ECO:0007669"/>
    <property type="project" value="TreeGrafter"/>
</dbReference>
<dbReference type="InterPro" id="IPR003012">
    <property type="entry name" value="Tet_transcr_reg_TetR"/>
</dbReference>
<dbReference type="Pfam" id="PF02909">
    <property type="entry name" value="TetR_C_1"/>
    <property type="match status" value="1"/>
</dbReference>
<keyword evidence="7" id="KW-1185">Reference proteome</keyword>
<sequence>MARPRIPLLSKPIIRDTALKLVDEHGLTDFSMRKLATVLGVQAPSLYSHYANKDELLDDVANVIMESVDVSGFDSDDWRGALRTWARSYHAALGKHPNIVPYLAYGPSVRPIALDRANAIHGGLVRAGWPQRTATLIGASVKYVVMGAATATFSGGFVDDPAIYAERYPHLTRAHLLRERATEIDGASFELALESLLDGLEAKYALLQRTTEQPPRN</sequence>
<dbReference type="InterPro" id="IPR001647">
    <property type="entry name" value="HTH_TetR"/>
</dbReference>
<evidence type="ECO:0000256" key="4">
    <source>
        <dbReference type="ARBA" id="ARBA00023163"/>
    </source>
</evidence>
<dbReference type="PROSITE" id="PS50977">
    <property type="entry name" value="HTH_TETR_2"/>
    <property type="match status" value="1"/>
</dbReference>
<dbReference type="InterPro" id="IPR036271">
    <property type="entry name" value="Tet_transcr_reg_TetR-rel_C_sf"/>
</dbReference>
<dbReference type="Proteomes" id="UP000076837">
    <property type="component" value="Unassembled WGS sequence"/>
</dbReference>
<dbReference type="AlphaFoldDB" id="A0A163LBD1"/>
<name>A0A163LBD1_DIDRA</name>
<dbReference type="GO" id="GO:0045892">
    <property type="term" value="P:negative regulation of DNA-templated transcription"/>
    <property type="evidence" value="ECO:0007669"/>
    <property type="project" value="InterPro"/>
</dbReference>
<evidence type="ECO:0000256" key="3">
    <source>
        <dbReference type="ARBA" id="ARBA00023125"/>
    </source>
</evidence>
<feature type="domain" description="HTH tetR-type" evidence="5">
    <location>
        <begin position="8"/>
        <end position="68"/>
    </location>
</feature>
<dbReference type="InterPro" id="IPR004111">
    <property type="entry name" value="Repressor_TetR_C"/>
</dbReference>
<accession>A0A163LBD1</accession>
<keyword evidence="2" id="KW-0805">Transcription regulation</keyword>
<evidence type="ECO:0000313" key="6">
    <source>
        <dbReference type="EMBL" id="KZM27638.1"/>
    </source>
</evidence>
<keyword evidence="1" id="KW-0678">Repressor</keyword>